<reference evidence="1 2" key="1">
    <citation type="submission" date="2018-08" db="EMBL/GenBank/DDBJ databases">
        <title>Recombination of ecologically and evolutionarily significant loci maintains genetic cohesion in the Pseudomonas syringae species complex.</title>
        <authorList>
            <person name="Dillon M."/>
            <person name="Thakur S."/>
            <person name="Almeida R.N.D."/>
            <person name="Weir B.S."/>
            <person name="Guttman D.S."/>
        </authorList>
    </citation>
    <scope>NUCLEOTIDE SEQUENCE [LARGE SCALE GENOMIC DNA]</scope>
    <source>
        <strain evidence="1 2">ICMP 7847</strain>
    </source>
</reference>
<name>A0A658K9L6_PSEA0</name>
<organism evidence="1 2">
    <name type="scientific">Pseudomonas amygdali pv. photiniae</name>
    <dbReference type="NCBI Taxonomy" id="251724"/>
    <lineage>
        <taxon>Bacteria</taxon>
        <taxon>Pseudomonadati</taxon>
        <taxon>Pseudomonadota</taxon>
        <taxon>Gammaproteobacteria</taxon>
        <taxon>Pseudomonadales</taxon>
        <taxon>Pseudomonadaceae</taxon>
        <taxon>Pseudomonas</taxon>
        <taxon>Pseudomonas amygdali</taxon>
    </lineage>
</organism>
<comment type="caution">
    <text evidence="1">The sequence shown here is derived from an EMBL/GenBank/DDBJ whole genome shotgun (WGS) entry which is preliminary data.</text>
</comment>
<sequence length="160" mass="18324">MKRLGEFFFGKLKLLLGLLALGDITHYHQYGWRRALVKRLSGHEPGKGFAVLAPKGYLQVMNVACLQLLQNFWAYTWHCPQIQLGGRFPNHFVKGEAGPFNKRRVGIHDMPVDKACDNHGIRALSEDRGEFSLGQARRFPVTGVDYYFTHMRLTSVSDYR</sequence>
<dbReference type="Proteomes" id="UP000270873">
    <property type="component" value="Unassembled WGS sequence"/>
</dbReference>
<accession>A0A658K9L6</accession>
<dbReference type="AlphaFoldDB" id="A0A658K9L6"/>
<gene>
    <name evidence="1" type="ORF">ALP66_02217</name>
</gene>
<proteinExistence type="predicted"/>
<protein>
    <submittedName>
        <fullName evidence="1">Uncharacterized protein</fullName>
    </submittedName>
</protein>
<evidence type="ECO:0000313" key="1">
    <source>
        <dbReference type="EMBL" id="RMS47784.1"/>
    </source>
</evidence>
<evidence type="ECO:0000313" key="2">
    <source>
        <dbReference type="Proteomes" id="UP000270873"/>
    </source>
</evidence>
<dbReference type="EMBL" id="RBSP01000421">
    <property type="protein sequence ID" value="RMS47784.1"/>
    <property type="molecule type" value="Genomic_DNA"/>
</dbReference>